<comment type="caution">
    <text evidence="10">Lacks conserved residue(s) required for the propagation of feature annotation.</text>
</comment>
<comment type="similarity">
    <text evidence="2 10">Belongs to the SCAMP family.</text>
</comment>
<feature type="transmembrane region" description="Helical" evidence="10">
    <location>
        <begin position="104"/>
        <end position="129"/>
    </location>
</feature>
<keyword evidence="4" id="KW-0597">Phosphoprotein</keyword>
<accession>A0A5F8HEZ4</accession>
<feature type="transmembrane region" description="Helical" evidence="10">
    <location>
        <begin position="36"/>
        <end position="56"/>
    </location>
</feature>
<dbReference type="PANTHER" id="PTHR10687">
    <property type="entry name" value="SECRETORY CARRIER-ASSOCIATED MEMBRANE PROTEIN SCAMP"/>
    <property type="match status" value="1"/>
</dbReference>
<keyword evidence="8 10" id="KW-0472">Membrane</keyword>
<dbReference type="GO" id="GO:0006887">
    <property type="term" value="P:exocytosis"/>
    <property type="evidence" value="ECO:0000318"/>
    <property type="project" value="GO_Central"/>
</dbReference>
<keyword evidence="6" id="KW-0653">Protein transport</keyword>
<keyword evidence="3 10" id="KW-0813">Transport</keyword>
<dbReference type="InterPro" id="IPR007273">
    <property type="entry name" value="SCAMP"/>
</dbReference>
<reference evidence="11 12" key="1">
    <citation type="journal article" date="2007" name="Nature">
        <title>Genome of the marsupial Monodelphis domestica reveals innovation in non-coding sequences.</title>
        <authorList>
            <person name="Mikkelsen T.S."/>
            <person name="Wakefield M.J."/>
            <person name="Aken B."/>
            <person name="Amemiya C.T."/>
            <person name="Chang J.L."/>
            <person name="Duke S."/>
            <person name="Garber M."/>
            <person name="Gentles A.J."/>
            <person name="Goodstadt L."/>
            <person name="Heger A."/>
            <person name="Jurka J."/>
            <person name="Kamal M."/>
            <person name="Mauceli E."/>
            <person name="Searle S.M."/>
            <person name="Sharpe T."/>
            <person name="Baker M.L."/>
            <person name="Batzer M.A."/>
            <person name="Benos P.V."/>
            <person name="Belov K."/>
            <person name="Clamp M."/>
            <person name="Cook A."/>
            <person name="Cuff J."/>
            <person name="Das R."/>
            <person name="Davidow L."/>
            <person name="Deakin J.E."/>
            <person name="Fazzari M.J."/>
            <person name="Glass J.L."/>
            <person name="Grabherr M."/>
            <person name="Greally J.M."/>
            <person name="Gu W."/>
            <person name="Hore T.A."/>
            <person name="Huttley G.A."/>
            <person name="Kleber M."/>
            <person name="Jirtle R.L."/>
            <person name="Koina E."/>
            <person name="Lee J.T."/>
            <person name="Mahony S."/>
            <person name="Marra M.A."/>
            <person name="Miller R.D."/>
            <person name="Nicholls R.D."/>
            <person name="Oda M."/>
            <person name="Papenfuss A.T."/>
            <person name="Parra Z.E."/>
            <person name="Pollock D.D."/>
            <person name="Ray D.A."/>
            <person name="Schein J.E."/>
            <person name="Speed T.P."/>
            <person name="Thompson K."/>
            <person name="VandeBerg J.L."/>
            <person name="Wade C.M."/>
            <person name="Walker J.A."/>
            <person name="Waters P.D."/>
            <person name="Webber C."/>
            <person name="Weidman J.R."/>
            <person name="Xie X."/>
            <person name="Zody M.C."/>
            <person name="Baldwin J."/>
            <person name="Abdouelleil A."/>
            <person name="Abdulkadir J."/>
            <person name="Abebe A."/>
            <person name="Abera B."/>
            <person name="Abreu J."/>
            <person name="Acer S.C."/>
            <person name="Aftuck L."/>
            <person name="Alexander A."/>
            <person name="An P."/>
            <person name="Anderson E."/>
            <person name="Anderson S."/>
            <person name="Arachi H."/>
            <person name="Azer M."/>
            <person name="Bachantsang P."/>
            <person name="Barry A."/>
            <person name="Bayul T."/>
            <person name="Berlin A."/>
            <person name="Bessette D."/>
            <person name="Bloom T."/>
            <person name="Bloom T."/>
            <person name="Boguslavskiy L."/>
            <person name="Bonnet C."/>
            <person name="Boukhgalter B."/>
            <person name="Bourzgui I."/>
            <person name="Brown A."/>
            <person name="Cahill P."/>
            <person name="Channer S."/>
            <person name="Cheshatsang Y."/>
            <person name="Chuda L."/>
            <person name="Citroen M."/>
            <person name="Collymore A."/>
            <person name="Cooke P."/>
            <person name="Costello M."/>
            <person name="D'Aco K."/>
            <person name="Daza R."/>
            <person name="De Haan G."/>
            <person name="DeGray S."/>
            <person name="DeMaso C."/>
            <person name="Dhargay N."/>
            <person name="Dooley K."/>
            <person name="Dooley E."/>
            <person name="Doricent M."/>
            <person name="Dorje P."/>
            <person name="Dorjee K."/>
            <person name="Dupes A."/>
            <person name="Elong R."/>
            <person name="Falk J."/>
            <person name="Farina A."/>
            <person name="Faro S."/>
            <person name="Ferguson D."/>
            <person name="Fisher S."/>
            <person name="Foley C.D."/>
            <person name="Franke A."/>
            <person name="Friedrich D."/>
            <person name="Gadbois L."/>
            <person name="Gearin G."/>
            <person name="Gearin C.R."/>
            <person name="Giannoukos G."/>
            <person name="Goode T."/>
            <person name="Graham J."/>
            <person name="Grandbois E."/>
            <person name="Grewal S."/>
            <person name="Gyaltsen K."/>
            <person name="Hafez N."/>
            <person name="Hagos B."/>
            <person name="Hall J."/>
            <person name="Henson C."/>
            <person name="Hollinger A."/>
            <person name="Honan T."/>
            <person name="Huard M.D."/>
            <person name="Hughes L."/>
            <person name="Hurhula B."/>
            <person name="Husby M.E."/>
            <person name="Kamat A."/>
            <person name="Kanga B."/>
            <person name="Kashin S."/>
            <person name="Khazanovich D."/>
            <person name="Kisner P."/>
            <person name="Lance K."/>
            <person name="Lara M."/>
            <person name="Lee W."/>
            <person name="Lennon N."/>
            <person name="Letendre F."/>
            <person name="LeVine R."/>
            <person name="Lipovsky A."/>
            <person name="Liu X."/>
            <person name="Liu J."/>
            <person name="Liu S."/>
            <person name="Lokyitsang T."/>
            <person name="Lokyitsang Y."/>
            <person name="Lubonja R."/>
            <person name="Lui A."/>
            <person name="MacDonald P."/>
            <person name="Magnisalis V."/>
            <person name="Maru K."/>
            <person name="Matthews C."/>
            <person name="McCusker W."/>
            <person name="McDonough S."/>
            <person name="Mehta T."/>
            <person name="Meldrim J."/>
            <person name="Meneus L."/>
            <person name="Mihai O."/>
            <person name="Mihalev A."/>
            <person name="Mihova T."/>
            <person name="Mittelman R."/>
            <person name="Mlenga V."/>
            <person name="Montmayeur A."/>
            <person name="Mulrain L."/>
            <person name="Navidi A."/>
            <person name="Naylor J."/>
            <person name="Negash T."/>
            <person name="Nguyen T."/>
            <person name="Nguyen N."/>
            <person name="Nicol R."/>
            <person name="Norbu C."/>
            <person name="Norbu N."/>
            <person name="Novod N."/>
            <person name="O'Neill B."/>
            <person name="Osman S."/>
            <person name="Markiewicz E."/>
            <person name="Oyono O.L."/>
            <person name="Patti C."/>
            <person name="Phunkhang P."/>
            <person name="Pierre F."/>
            <person name="Priest M."/>
            <person name="Raghuraman S."/>
            <person name="Rege F."/>
            <person name="Reyes R."/>
            <person name="Rise C."/>
            <person name="Rogov P."/>
            <person name="Ross K."/>
            <person name="Ryan E."/>
            <person name="Settipalli S."/>
            <person name="Shea T."/>
            <person name="Sherpa N."/>
            <person name="Shi L."/>
            <person name="Shih D."/>
            <person name="Sparrow T."/>
            <person name="Spaulding J."/>
            <person name="Stalker J."/>
            <person name="Stange-Thomann N."/>
            <person name="Stavropoulos S."/>
            <person name="Stone C."/>
            <person name="Strader C."/>
            <person name="Tesfaye S."/>
            <person name="Thomson T."/>
            <person name="Thoulutsang Y."/>
            <person name="Thoulutsang D."/>
            <person name="Topham K."/>
            <person name="Topping I."/>
            <person name="Tsamla T."/>
            <person name="Vassiliev H."/>
            <person name="Vo A."/>
            <person name="Wangchuk T."/>
            <person name="Wangdi T."/>
            <person name="Weiand M."/>
            <person name="Wilkinson J."/>
            <person name="Wilson A."/>
            <person name="Yadav S."/>
            <person name="Young G."/>
            <person name="Yu Q."/>
            <person name="Zembek L."/>
            <person name="Zhong D."/>
            <person name="Zimmer A."/>
            <person name="Zwirko Z."/>
            <person name="Jaffe D.B."/>
            <person name="Alvarez P."/>
            <person name="Brockman W."/>
            <person name="Butler J."/>
            <person name="Chin C."/>
            <person name="Gnerre S."/>
            <person name="MacCallum I."/>
            <person name="Graves J.A."/>
            <person name="Ponting C.P."/>
            <person name="Breen M."/>
            <person name="Samollow P.B."/>
            <person name="Lander E.S."/>
            <person name="Lindblad-Toh K."/>
        </authorList>
    </citation>
    <scope>NUCLEOTIDE SEQUENCE [LARGE SCALE GENOMIC DNA]</scope>
</reference>
<dbReference type="PANTHER" id="PTHR10687:SF11">
    <property type="entry name" value="SECRETORY CARRIER-ASSOCIATED MEMBRANE PROTEIN 4"/>
    <property type="match status" value="1"/>
</dbReference>
<dbReference type="InParanoid" id="A0A5F8HEZ4"/>
<dbReference type="Bgee" id="ENSMODG00000043612">
    <property type="expression patterns" value="Expressed in endometrium and 19 other cell types or tissues"/>
</dbReference>
<reference evidence="11" key="3">
    <citation type="submission" date="2025-09" db="UniProtKB">
        <authorList>
            <consortium name="Ensembl"/>
        </authorList>
    </citation>
    <scope>IDENTIFICATION</scope>
</reference>
<dbReference type="OMA" id="EWSTGMW"/>
<dbReference type="GO" id="GO:0032588">
    <property type="term" value="C:trans-Golgi network membrane"/>
    <property type="evidence" value="ECO:0000318"/>
    <property type="project" value="GO_Central"/>
</dbReference>
<dbReference type="GO" id="GO:0055038">
    <property type="term" value="C:recycling endosome membrane"/>
    <property type="evidence" value="ECO:0000318"/>
    <property type="project" value="GO_Central"/>
</dbReference>
<evidence type="ECO:0000256" key="3">
    <source>
        <dbReference type="ARBA" id="ARBA00022448"/>
    </source>
</evidence>
<evidence type="ECO:0000256" key="4">
    <source>
        <dbReference type="ARBA" id="ARBA00022553"/>
    </source>
</evidence>
<comment type="subcellular location">
    <subcellularLocation>
        <location evidence="1 10">Membrane</location>
        <topology evidence="1 10">Multi-pass membrane protein</topology>
    </subcellularLocation>
</comment>
<feature type="transmembrane region" description="Helical" evidence="10">
    <location>
        <begin position="62"/>
        <end position="83"/>
    </location>
</feature>
<evidence type="ECO:0000256" key="6">
    <source>
        <dbReference type="ARBA" id="ARBA00022927"/>
    </source>
</evidence>
<proteinExistence type="inferred from homology"/>
<protein>
    <recommendedName>
        <fullName evidence="10">Secretory carrier-associated membrane protein</fullName>
        <shortName evidence="10">Secretory carrier membrane protein</shortName>
    </recommendedName>
</protein>
<comment type="function">
    <text evidence="9">Probably involved in membrane protein trafficking.</text>
</comment>
<organism evidence="11 12">
    <name type="scientific">Monodelphis domestica</name>
    <name type="common">Gray short-tailed opossum</name>
    <dbReference type="NCBI Taxonomy" id="13616"/>
    <lineage>
        <taxon>Eukaryota</taxon>
        <taxon>Metazoa</taxon>
        <taxon>Chordata</taxon>
        <taxon>Craniata</taxon>
        <taxon>Vertebrata</taxon>
        <taxon>Euteleostomi</taxon>
        <taxon>Mammalia</taxon>
        <taxon>Metatheria</taxon>
        <taxon>Didelphimorphia</taxon>
        <taxon>Didelphidae</taxon>
        <taxon>Monodelphis</taxon>
    </lineage>
</organism>
<sequence length="188" mass="21427">LSSTAKVYSSETLLLPDFSDEIPIDHQFIVKRIYHLWIFYSITLVVNLIACLAWWIAGGDGVNFGLAILWLLLFTPCSYVCWFRPAYKAFSGWWSTIFFFKINVAAAVFMIFPAIMFTLSAAMMCVILVRVHRFYRGSGGSLQKAQDEWSSGNWRNPPSREAQFNNFSGTSLPEYPTVPNYPSGSHWP</sequence>
<dbReference type="Ensembl" id="ENSMODT00000073468.1">
    <property type="protein sequence ID" value="ENSMODP00000058655.1"/>
    <property type="gene ID" value="ENSMODG00000043612.1"/>
</dbReference>
<evidence type="ECO:0000313" key="11">
    <source>
        <dbReference type="Ensembl" id="ENSMODP00000058655.1"/>
    </source>
</evidence>
<dbReference type="AlphaFoldDB" id="A0A5F8HEZ4"/>
<evidence type="ECO:0000256" key="1">
    <source>
        <dbReference type="ARBA" id="ARBA00004141"/>
    </source>
</evidence>
<evidence type="ECO:0000256" key="5">
    <source>
        <dbReference type="ARBA" id="ARBA00022692"/>
    </source>
</evidence>
<evidence type="ECO:0000256" key="9">
    <source>
        <dbReference type="ARBA" id="ARBA00037350"/>
    </source>
</evidence>
<dbReference type="GO" id="GO:0015031">
    <property type="term" value="P:protein transport"/>
    <property type="evidence" value="ECO:0007669"/>
    <property type="project" value="UniProtKB-KW"/>
</dbReference>
<dbReference type="Pfam" id="PF04144">
    <property type="entry name" value="SCAMP"/>
    <property type="match status" value="1"/>
</dbReference>
<dbReference type="STRING" id="13616.ENSMODP00000058655"/>
<keyword evidence="5 10" id="KW-0812">Transmembrane</keyword>
<evidence type="ECO:0000256" key="8">
    <source>
        <dbReference type="ARBA" id="ARBA00023136"/>
    </source>
</evidence>
<evidence type="ECO:0000256" key="10">
    <source>
        <dbReference type="RuleBase" id="RU363122"/>
    </source>
</evidence>
<reference evidence="11" key="2">
    <citation type="submission" date="2025-08" db="UniProtKB">
        <authorList>
            <consortium name="Ensembl"/>
        </authorList>
    </citation>
    <scope>IDENTIFICATION</scope>
</reference>
<keyword evidence="7 10" id="KW-1133">Transmembrane helix</keyword>
<dbReference type="Proteomes" id="UP000002280">
    <property type="component" value="Chromosome 3"/>
</dbReference>
<dbReference type="GeneTree" id="ENSGT00940000162150"/>
<name>A0A5F8HEZ4_MONDO</name>
<evidence type="ECO:0000256" key="2">
    <source>
        <dbReference type="ARBA" id="ARBA00010482"/>
    </source>
</evidence>
<evidence type="ECO:0000313" key="12">
    <source>
        <dbReference type="Proteomes" id="UP000002280"/>
    </source>
</evidence>
<gene>
    <name evidence="11" type="primary">SCAMP4</name>
</gene>
<keyword evidence="12" id="KW-1185">Reference proteome</keyword>
<evidence type="ECO:0000256" key="7">
    <source>
        <dbReference type="ARBA" id="ARBA00022989"/>
    </source>
</evidence>